<evidence type="ECO:0000256" key="1">
    <source>
        <dbReference type="SAM" id="MobiDB-lite"/>
    </source>
</evidence>
<name>A0A1A6A3K1_9TREE</name>
<evidence type="ECO:0000313" key="2">
    <source>
        <dbReference type="EMBL" id="OBR84637.1"/>
    </source>
</evidence>
<evidence type="ECO:0000313" key="3">
    <source>
        <dbReference type="EMBL" id="WWC62462.1"/>
    </source>
</evidence>
<gene>
    <name evidence="2" type="ORF">I303_05496</name>
    <name evidence="3" type="ORF">I303_105058</name>
</gene>
<proteinExistence type="predicted"/>
<dbReference type="EMBL" id="KI894032">
    <property type="protein sequence ID" value="OBR84637.1"/>
    <property type="molecule type" value="Genomic_DNA"/>
</dbReference>
<reference evidence="3" key="2">
    <citation type="submission" date="2013-07" db="EMBL/GenBank/DDBJ databases">
        <authorList>
            <consortium name="The Broad Institute Genome Sequencing Platform"/>
            <person name="Cuomo C."/>
            <person name="Litvintseva A."/>
            <person name="Chen Y."/>
            <person name="Heitman J."/>
            <person name="Sun S."/>
            <person name="Springer D."/>
            <person name="Dromer F."/>
            <person name="Young S.K."/>
            <person name="Zeng Q."/>
            <person name="Gargeya S."/>
            <person name="Fitzgerald M."/>
            <person name="Abouelleil A."/>
            <person name="Alvarado L."/>
            <person name="Berlin A.M."/>
            <person name="Chapman S.B."/>
            <person name="Dewar J."/>
            <person name="Goldberg J."/>
            <person name="Griggs A."/>
            <person name="Gujja S."/>
            <person name="Hansen M."/>
            <person name="Howarth C."/>
            <person name="Imamovic A."/>
            <person name="Larimer J."/>
            <person name="McCowan C."/>
            <person name="Murphy C."/>
            <person name="Pearson M."/>
            <person name="Priest M."/>
            <person name="Roberts A."/>
            <person name="Saif S."/>
            <person name="Shea T."/>
            <person name="Sykes S."/>
            <person name="Wortman J."/>
            <person name="Nusbaum C."/>
            <person name="Birren B."/>
        </authorList>
    </citation>
    <scope>NUCLEOTIDE SEQUENCE</scope>
    <source>
        <strain evidence="3">CBS 10117</strain>
    </source>
</reference>
<dbReference type="EMBL" id="CP144535">
    <property type="protein sequence ID" value="WWC62462.1"/>
    <property type="molecule type" value="Genomic_DNA"/>
</dbReference>
<reference evidence="3" key="3">
    <citation type="submission" date="2024-02" db="EMBL/GenBank/DDBJ databases">
        <title>Comparative genomics of Cryptococcus and Kwoniella reveals pathogenesis evolution and contrasting modes of karyotype evolution via chromosome fusion or intercentromeric recombination.</title>
        <authorList>
            <person name="Coelho M.A."/>
            <person name="David-Palma M."/>
            <person name="Shea T."/>
            <person name="Bowers K."/>
            <person name="McGinley-Smith S."/>
            <person name="Mohammad A.W."/>
            <person name="Gnirke A."/>
            <person name="Yurkov A.M."/>
            <person name="Nowrousian M."/>
            <person name="Sun S."/>
            <person name="Cuomo C.A."/>
            <person name="Heitman J."/>
        </authorList>
    </citation>
    <scope>NUCLEOTIDE SEQUENCE</scope>
    <source>
        <strain evidence="3">CBS 10117</strain>
    </source>
</reference>
<sequence length="124" mass="13768">MSFPRRPLLLGISTLSTSFGITYILNNEIKKLTRPAPPSLSSSTPTPPSDTYQKNPYPISRLYPEAQTQTQSQTKTQTQTGTQVYSDARIVNRDPECGLMLPAHIARKAEEEDNLIENGVLYLG</sequence>
<dbReference type="RefSeq" id="XP_018262479.1">
    <property type="nucleotide sequence ID" value="XM_018408788.1"/>
</dbReference>
<dbReference type="KEGG" id="kdj:28969195"/>
<dbReference type="AlphaFoldDB" id="A0A1A6A3K1"/>
<feature type="region of interest" description="Disordered" evidence="1">
    <location>
        <begin position="32"/>
        <end position="88"/>
    </location>
</feature>
<evidence type="ECO:0000313" key="4">
    <source>
        <dbReference type="Proteomes" id="UP000078595"/>
    </source>
</evidence>
<organism evidence="2">
    <name type="scientific">Kwoniella dejecticola CBS 10117</name>
    <dbReference type="NCBI Taxonomy" id="1296121"/>
    <lineage>
        <taxon>Eukaryota</taxon>
        <taxon>Fungi</taxon>
        <taxon>Dikarya</taxon>
        <taxon>Basidiomycota</taxon>
        <taxon>Agaricomycotina</taxon>
        <taxon>Tremellomycetes</taxon>
        <taxon>Tremellales</taxon>
        <taxon>Cryptococcaceae</taxon>
        <taxon>Kwoniella</taxon>
    </lineage>
</organism>
<feature type="compositionally biased region" description="Low complexity" evidence="1">
    <location>
        <begin position="67"/>
        <end position="83"/>
    </location>
</feature>
<reference evidence="2" key="1">
    <citation type="submission" date="2013-07" db="EMBL/GenBank/DDBJ databases">
        <title>The Genome Sequence of Cryptococcus dejecticola CBS10117.</title>
        <authorList>
            <consortium name="The Broad Institute Genome Sequencing Platform"/>
            <person name="Cuomo C."/>
            <person name="Litvintseva A."/>
            <person name="Chen Y."/>
            <person name="Heitman J."/>
            <person name="Sun S."/>
            <person name="Springer D."/>
            <person name="Dromer F."/>
            <person name="Young S.K."/>
            <person name="Zeng Q."/>
            <person name="Gargeya S."/>
            <person name="Fitzgerald M."/>
            <person name="Abouelleil A."/>
            <person name="Alvarado L."/>
            <person name="Berlin A.M."/>
            <person name="Chapman S.B."/>
            <person name="Dewar J."/>
            <person name="Goldberg J."/>
            <person name="Griggs A."/>
            <person name="Gujja S."/>
            <person name="Hansen M."/>
            <person name="Howarth C."/>
            <person name="Imamovic A."/>
            <person name="Larimer J."/>
            <person name="McCowan C."/>
            <person name="Murphy C."/>
            <person name="Pearson M."/>
            <person name="Priest M."/>
            <person name="Roberts A."/>
            <person name="Saif S."/>
            <person name="Shea T."/>
            <person name="Sykes S."/>
            <person name="Wortman J."/>
            <person name="Nusbaum C."/>
            <person name="Birren B."/>
        </authorList>
    </citation>
    <scope>NUCLEOTIDE SEQUENCE [LARGE SCALE GENOMIC DNA]</scope>
    <source>
        <strain evidence="2">CBS 10117</strain>
    </source>
</reference>
<dbReference type="GeneID" id="28969195"/>
<dbReference type="VEuPathDB" id="FungiDB:I303_05496"/>
<protein>
    <submittedName>
        <fullName evidence="2">Uncharacterized protein</fullName>
    </submittedName>
</protein>
<dbReference type="Proteomes" id="UP000078595">
    <property type="component" value="Chromosome 6"/>
</dbReference>
<accession>A0A1A6A3K1</accession>
<keyword evidence="4" id="KW-1185">Reference proteome</keyword>